<feature type="compositionally biased region" description="Low complexity" evidence="1">
    <location>
        <begin position="43"/>
        <end position="53"/>
    </location>
</feature>
<keyword evidence="4" id="KW-1185">Reference proteome</keyword>
<dbReference type="Pfam" id="PF03640">
    <property type="entry name" value="Lipoprotein_15"/>
    <property type="match status" value="2"/>
</dbReference>
<dbReference type="OrthoDB" id="597632at2"/>
<dbReference type="EMBL" id="SMKZ01000050">
    <property type="protein sequence ID" value="TDE00416.1"/>
    <property type="molecule type" value="Genomic_DNA"/>
</dbReference>
<evidence type="ECO:0000256" key="2">
    <source>
        <dbReference type="SAM" id="SignalP"/>
    </source>
</evidence>
<reference evidence="3 4" key="1">
    <citation type="submission" date="2019-03" db="EMBL/GenBank/DDBJ databases">
        <title>Draft genome sequences of novel Actinobacteria.</title>
        <authorList>
            <person name="Sahin N."/>
            <person name="Ay H."/>
            <person name="Saygin H."/>
        </authorList>
    </citation>
    <scope>NUCLEOTIDE SEQUENCE [LARGE SCALE GENOMIC DNA]</scope>
    <source>
        <strain evidence="3 4">5K138</strain>
    </source>
</reference>
<name>A0A4R5CKN0_9ACTN</name>
<dbReference type="Proteomes" id="UP000294739">
    <property type="component" value="Unassembled WGS sequence"/>
</dbReference>
<dbReference type="GO" id="GO:0043448">
    <property type="term" value="P:alkane catabolic process"/>
    <property type="evidence" value="ECO:0007669"/>
    <property type="project" value="TreeGrafter"/>
</dbReference>
<dbReference type="PANTHER" id="PTHR39335">
    <property type="entry name" value="BLL4220 PROTEIN"/>
    <property type="match status" value="1"/>
</dbReference>
<dbReference type="PANTHER" id="PTHR39335:SF1">
    <property type="entry name" value="BLL4220 PROTEIN"/>
    <property type="match status" value="1"/>
</dbReference>
<comment type="caution">
    <text evidence="3">The sequence shown here is derived from an EMBL/GenBank/DDBJ whole genome shotgun (WGS) entry which is preliminary data.</text>
</comment>
<evidence type="ECO:0000256" key="1">
    <source>
        <dbReference type="SAM" id="MobiDB-lite"/>
    </source>
</evidence>
<organism evidence="3 4">
    <name type="scientific">Jiangella asiatica</name>
    <dbReference type="NCBI Taxonomy" id="2530372"/>
    <lineage>
        <taxon>Bacteria</taxon>
        <taxon>Bacillati</taxon>
        <taxon>Actinomycetota</taxon>
        <taxon>Actinomycetes</taxon>
        <taxon>Jiangellales</taxon>
        <taxon>Jiangellaceae</taxon>
        <taxon>Jiangella</taxon>
    </lineage>
</organism>
<feature type="compositionally biased region" description="Acidic residues" evidence="1">
    <location>
        <begin position="181"/>
        <end position="191"/>
    </location>
</feature>
<dbReference type="InterPro" id="IPR005297">
    <property type="entry name" value="Lipoprotein_repeat"/>
</dbReference>
<evidence type="ECO:0008006" key="5">
    <source>
        <dbReference type="Google" id="ProtNLM"/>
    </source>
</evidence>
<evidence type="ECO:0000313" key="4">
    <source>
        <dbReference type="Proteomes" id="UP000294739"/>
    </source>
</evidence>
<protein>
    <recommendedName>
        <fullName evidence="5">Lipoprotein</fullName>
    </recommendedName>
</protein>
<dbReference type="RefSeq" id="WP_131899911.1">
    <property type="nucleotide sequence ID" value="NZ_SMKZ01000050.1"/>
</dbReference>
<proteinExistence type="predicted"/>
<feature type="signal peptide" evidence="2">
    <location>
        <begin position="1"/>
        <end position="28"/>
    </location>
</feature>
<keyword evidence="2" id="KW-0732">Signal</keyword>
<dbReference type="InParanoid" id="A0A4R5CKN0"/>
<feature type="region of interest" description="Disordered" evidence="1">
    <location>
        <begin position="170"/>
        <end position="191"/>
    </location>
</feature>
<accession>A0A4R5CKN0</accession>
<dbReference type="AlphaFoldDB" id="A0A4R5CKN0"/>
<feature type="region of interest" description="Disordered" evidence="1">
    <location>
        <begin position="38"/>
        <end position="57"/>
    </location>
</feature>
<feature type="chain" id="PRO_5039562467" description="Lipoprotein" evidence="2">
    <location>
        <begin position="29"/>
        <end position="191"/>
    </location>
</feature>
<evidence type="ECO:0000313" key="3">
    <source>
        <dbReference type="EMBL" id="TDE00416.1"/>
    </source>
</evidence>
<gene>
    <name evidence="3" type="ORF">E1269_25595</name>
</gene>
<sequence length="191" mass="19379">MNTSLSAGLRRGLLGGAAALVLTLAACGNDDDGGSADGGGDTAAGAEGSTTDGPVGTAEIDGFGTVLVDAEGNTLYTTEAEDDGTIRCVDGCAEFWPPLAPTDDELPTEVEGVDGEFAVIDRPDGSQQLTLDGSPLYTFAEDTGPGSFIGDGFEDDFQGTHFVWHAVTVEGGTSGGSSPDDSSDSDFDYDY</sequence>